<evidence type="ECO:0000256" key="1">
    <source>
        <dbReference type="SAM" id="MobiDB-lite"/>
    </source>
</evidence>
<feature type="chain" id="PRO_5001966302" evidence="2">
    <location>
        <begin position="29"/>
        <end position="117"/>
    </location>
</feature>
<feature type="region of interest" description="Disordered" evidence="1">
    <location>
        <begin position="30"/>
        <end position="50"/>
    </location>
</feature>
<evidence type="ECO:0000313" key="3">
    <source>
        <dbReference type="EMBL" id="KGN65385.1"/>
    </source>
</evidence>
<evidence type="ECO:0000256" key="2">
    <source>
        <dbReference type="SAM" id="SignalP"/>
    </source>
</evidence>
<dbReference type="AlphaFoldDB" id="A0A0A0LTY5"/>
<sequence>MSPLIQNTNFKTFSQILLFILKLETCLTKGGSDGSNEGRGGEARVKGLDLDEGRADERMERLDQTSRSVVKMKTTAADEACSAWRRIDIDAQREIWTCLQHQVASFEWNNGRRMFEP</sequence>
<dbReference type="Proteomes" id="UP000029981">
    <property type="component" value="Chromosome 1"/>
</dbReference>
<gene>
    <name evidence="3" type="ORF">Csa_1G397640</name>
</gene>
<reference evidence="3 4" key="4">
    <citation type="journal article" date="2011" name="BMC Genomics">
        <title>RNA-Seq improves annotation of protein-coding genes in the cucumber genome.</title>
        <authorList>
            <person name="Li Z."/>
            <person name="Zhang Z."/>
            <person name="Yan P."/>
            <person name="Huang S."/>
            <person name="Fei Z."/>
            <person name="Lin K."/>
        </authorList>
    </citation>
    <scope>NUCLEOTIDE SEQUENCE [LARGE SCALE GENOMIC DNA]</scope>
    <source>
        <strain evidence="4">cv. 9930</strain>
    </source>
</reference>
<dbReference type="Gramene" id="KGN65385">
    <property type="protein sequence ID" value="KGN65385"/>
    <property type="gene ID" value="Csa_1G397640"/>
</dbReference>
<organism evidence="3 4">
    <name type="scientific">Cucumis sativus</name>
    <name type="common">Cucumber</name>
    <dbReference type="NCBI Taxonomy" id="3659"/>
    <lineage>
        <taxon>Eukaryota</taxon>
        <taxon>Viridiplantae</taxon>
        <taxon>Streptophyta</taxon>
        <taxon>Embryophyta</taxon>
        <taxon>Tracheophyta</taxon>
        <taxon>Spermatophyta</taxon>
        <taxon>Magnoliopsida</taxon>
        <taxon>eudicotyledons</taxon>
        <taxon>Gunneridae</taxon>
        <taxon>Pentapetalae</taxon>
        <taxon>rosids</taxon>
        <taxon>fabids</taxon>
        <taxon>Cucurbitales</taxon>
        <taxon>Cucurbitaceae</taxon>
        <taxon>Benincaseae</taxon>
        <taxon>Cucumis</taxon>
    </lineage>
</organism>
<keyword evidence="4" id="KW-1185">Reference proteome</keyword>
<reference evidence="3 4" key="2">
    <citation type="journal article" date="2009" name="PLoS ONE">
        <title>An integrated genetic and cytogenetic map of the cucumber genome.</title>
        <authorList>
            <person name="Ren Y."/>
            <person name="Zhang Z."/>
            <person name="Liu J."/>
            <person name="Staub J.E."/>
            <person name="Han Y."/>
            <person name="Cheng Z."/>
            <person name="Li X."/>
            <person name="Lu J."/>
            <person name="Miao H."/>
            <person name="Kang H."/>
            <person name="Xie B."/>
            <person name="Gu X."/>
            <person name="Wang X."/>
            <person name="Du Y."/>
            <person name="Jin W."/>
            <person name="Huang S."/>
        </authorList>
    </citation>
    <scope>NUCLEOTIDE SEQUENCE [LARGE SCALE GENOMIC DNA]</scope>
    <source>
        <strain evidence="4">cv. 9930</strain>
    </source>
</reference>
<proteinExistence type="predicted"/>
<reference evidence="3 4" key="3">
    <citation type="journal article" date="2010" name="BMC Genomics">
        <title>Transcriptome sequencing and comparative analysis of cucumber flowers with different sex types.</title>
        <authorList>
            <person name="Guo S."/>
            <person name="Zheng Y."/>
            <person name="Joung J.G."/>
            <person name="Liu S."/>
            <person name="Zhang Z."/>
            <person name="Crasta O.R."/>
            <person name="Sobral B.W."/>
            <person name="Xu Y."/>
            <person name="Huang S."/>
            <person name="Fei Z."/>
        </authorList>
    </citation>
    <scope>NUCLEOTIDE SEQUENCE [LARGE SCALE GENOMIC DNA]</scope>
    <source>
        <strain evidence="4">cv. 9930</strain>
    </source>
</reference>
<name>A0A0A0LTY5_CUCSA</name>
<keyword evidence="2" id="KW-0732">Signal</keyword>
<reference evidence="3 4" key="1">
    <citation type="journal article" date="2009" name="Nat. Genet.">
        <title>The genome of the cucumber, Cucumis sativus L.</title>
        <authorList>
            <person name="Huang S."/>
            <person name="Li R."/>
            <person name="Zhang Z."/>
            <person name="Li L."/>
            <person name="Gu X."/>
            <person name="Fan W."/>
            <person name="Lucas W.J."/>
            <person name="Wang X."/>
            <person name="Xie B."/>
            <person name="Ni P."/>
            <person name="Ren Y."/>
            <person name="Zhu H."/>
            <person name="Li J."/>
            <person name="Lin K."/>
            <person name="Jin W."/>
            <person name="Fei Z."/>
            <person name="Li G."/>
            <person name="Staub J."/>
            <person name="Kilian A."/>
            <person name="van der Vossen E.A."/>
            <person name="Wu Y."/>
            <person name="Guo J."/>
            <person name="He J."/>
            <person name="Jia Z."/>
            <person name="Ren Y."/>
            <person name="Tian G."/>
            <person name="Lu Y."/>
            <person name="Ruan J."/>
            <person name="Qian W."/>
            <person name="Wang M."/>
            <person name="Huang Q."/>
            <person name="Li B."/>
            <person name="Xuan Z."/>
            <person name="Cao J."/>
            <person name="Asan"/>
            <person name="Wu Z."/>
            <person name="Zhang J."/>
            <person name="Cai Q."/>
            <person name="Bai Y."/>
            <person name="Zhao B."/>
            <person name="Han Y."/>
            <person name="Li Y."/>
            <person name="Li X."/>
            <person name="Wang S."/>
            <person name="Shi Q."/>
            <person name="Liu S."/>
            <person name="Cho W.K."/>
            <person name="Kim J.Y."/>
            <person name="Xu Y."/>
            <person name="Heller-Uszynska K."/>
            <person name="Miao H."/>
            <person name="Cheng Z."/>
            <person name="Zhang S."/>
            <person name="Wu J."/>
            <person name="Yang Y."/>
            <person name="Kang H."/>
            <person name="Li M."/>
            <person name="Liang H."/>
            <person name="Ren X."/>
            <person name="Shi Z."/>
            <person name="Wen M."/>
            <person name="Jian M."/>
            <person name="Yang H."/>
            <person name="Zhang G."/>
            <person name="Yang Z."/>
            <person name="Chen R."/>
            <person name="Liu S."/>
            <person name="Li J."/>
            <person name="Ma L."/>
            <person name="Liu H."/>
            <person name="Zhou Y."/>
            <person name="Zhao J."/>
            <person name="Fang X."/>
            <person name="Li G."/>
            <person name="Fang L."/>
            <person name="Li Y."/>
            <person name="Liu D."/>
            <person name="Zheng H."/>
            <person name="Zhang Y."/>
            <person name="Qin N."/>
            <person name="Li Z."/>
            <person name="Yang G."/>
            <person name="Yang S."/>
            <person name="Bolund L."/>
            <person name="Kristiansen K."/>
            <person name="Zheng H."/>
            <person name="Li S."/>
            <person name="Zhang X."/>
            <person name="Yang H."/>
            <person name="Wang J."/>
            <person name="Sun R."/>
            <person name="Zhang B."/>
            <person name="Jiang S."/>
            <person name="Wang J."/>
            <person name="Du Y."/>
            <person name="Li S."/>
        </authorList>
    </citation>
    <scope>NUCLEOTIDE SEQUENCE [LARGE SCALE GENOMIC DNA]</scope>
    <source>
        <strain evidence="4">cv. 9930</strain>
    </source>
</reference>
<protein>
    <submittedName>
        <fullName evidence="3">Uncharacterized protein</fullName>
    </submittedName>
</protein>
<feature type="signal peptide" evidence="2">
    <location>
        <begin position="1"/>
        <end position="28"/>
    </location>
</feature>
<evidence type="ECO:0000313" key="4">
    <source>
        <dbReference type="Proteomes" id="UP000029981"/>
    </source>
</evidence>
<feature type="compositionally biased region" description="Basic and acidic residues" evidence="1">
    <location>
        <begin position="39"/>
        <end position="50"/>
    </location>
</feature>
<accession>A0A0A0LTY5</accession>
<dbReference type="EMBL" id="CM002922">
    <property type="protein sequence ID" value="KGN65385.1"/>
    <property type="molecule type" value="Genomic_DNA"/>
</dbReference>